<protein>
    <submittedName>
        <fullName evidence="2">Uncharacterized protein</fullName>
    </submittedName>
</protein>
<dbReference type="AlphaFoldDB" id="A0A915LPK4"/>
<dbReference type="WBParaSite" id="scaffold16114_cov167.g18128">
    <property type="protein sequence ID" value="scaffold16114_cov167.g18128"/>
    <property type="gene ID" value="scaffold16114_cov167.g18128"/>
</dbReference>
<accession>A0A915LPK4</accession>
<keyword evidence="1" id="KW-1185">Reference proteome</keyword>
<evidence type="ECO:0000313" key="1">
    <source>
        <dbReference type="Proteomes" id="UP000887561"/>
    </source>
</evidence>
<reference evidence="2" key="1">
    <citation type="submission" date="2022-11" db="UniProtKB">
        <authorList>
            <consortium name="WormBaseParasite"/>
        </authorList>
    </citation>
    <scope>IDENTIFICATION</scope>
</reference>
<name>A0A915LPK4_MELJA</name>
<evidence type="ECO:0000313" key="2">
    <source>
        <dbReference type="WBParaSite" id="scaffold16114_cov167.g18128"/>
    </source>
</evidence>
<proteinExistence type="predicted"/>
<sequence>MLQEAGKFFIEKEQRNEFISFLEYIKSTRLALISKDLFDIFEMHGIPEGEKRSQLCFWAINTFLLNLISTATRKDRREIIYLYKFKVTREQISEMLKMIYESASNAEEKSKIRWSALNTAKYILEIFKKGKDVFDGGCKETTDYDPFQLTREELLQLNEDYDPGYEKDVGKFVGDFFSDSSSQLIIDLDLFKQLWNELNEMRQAAIDGDVDYIRDVIKFLEPITKYDISAPCLSDLTHFLMTIYNYAVTANSASKCNNCSCTEEYIEEFRKFQWIFDVVDAMGKVPAAVPYNRHSPLKAFSGQPTDPTAVCRGNATKSTHFDDWSDYEKTCFDMVMPLLNLVIPVLITM</sequence>
<organism evidence="1 2">
    <name type="scientific">Meloidogyne javanica</name>
    <name type="common">Root-knot nematode worm</name>
    <dbReference type="NCBI Taxonomy" id="6303"/>
    <lineage>
        <taxon>Eukaryota</taxon>
        <taxon>Metazoa</taxon>
        <taxon>Ecdysozoa</taxon>
        <taxon>Nematoda</taxon>
        <taxon>Chromadorea</taxon>
        <taxon>Rhabditida</taxon>
        <taxon>Tylenchina</taxon>
        <taxon>Tylenchomorpha</taxon>
        <taxon>Tylenchoidea</taxon>
        <taxon>Meloidogynidae</taxon>
        <taxon>Meloidogyninae</taxon>
        <taxon>Meloidogyne</taxon>
        <taxon>Meloidogyne incognita group</taxon>
    </lineage>
</organism>
<dbReference type="Proteomes" id="UP000887561">
    <property type="component" value="Unplaced"/>
</dbReference>